<feature type="domain" description="Plastocyanin-like" evidence="9">
    <location>
        <begin position="36"/>
        <end position="152"/>
    </location>
</feature>
<evidence type="ECO:0000313" key="11">
    <source>
        <dbReference type="Proteomes" id="UP000053328"/>
    </source>
</evidence>
<dbReference type="STRING" id="91928.A0A0D2BC25"/>
<dbReference type="PANTHER" id="PTHR11709:SF361">
    <property type="entry name" value="IRON TRANSPORT MULTICOPPER OXIDASE FET3"/>
    <property type="match status" value="1"/>
</dbReference>
<evidence type="ECO:0000256" key="2">
    <source>
        <dbReference type="ARBA" id="ARBA00022723"/>
    </source>
</evidence>
<protein>
    <recommendedName>
        <fullName evidence="12">L-ascorbate oxidase</fullName>
    </recommendedName>
</protein>
<dbReference type="InterPro" id="IPR011707">
    <property type="entry name" value="Cu-oxidase-like_N"/>
</dbReference>
<dbReference type="RefSeq" id="XP_016236719.1">
    <property type="nucleotide sequence ID" value="XM_016380892.1"/>
</dbReference>
<dbReference type="PROSITE" id="PS00080">
    <property type="entry name" value="MULTICOPPER_OXIDASE2"/>
    <property type="match status" value="1"/>
</dbReference>
<dbReference type="Gene3D" id="2.60.40.420">
    <property type="entry name" value="Cupredoxins - blue copper proteins"/>
    <property type="match status" value="3"/>
</dbReference>
<dbReference type="PANTHER" id="PTHR11709">
    <property type="entry name" value="MULTI-COPPER OXIDASE"/>
    <property type="match status" value="1"/>
</dbReference>
<feature type="domain" description="Plastocyanin-like" evidence="8">
    <location>
        <begin position="367"/>
        <end position="501"/>
    </location>
</feature>
<evidence type="ECO:0000256" key="4">
    <source>
        <dbReference type="ARBA" id="ARBA00023002"/>
    </source>
</evidence>
<dbReference type="InterPro" id="IPR008972">
    <property type="entry name" value="Cupredoxin"/>
</dbReference>
<dbReference type="InterPro" id="IPR044130">
    <property type="entry name" value="CuRO_2_Fet3-like"/>
</dbReference>
<evidence type="ECO:0000256" key="5">
    <source>
        <dbReference type="ARBA" id="ARBA00023008"/>
    </source>
</evidence>
<dbReference type="Pfam" id="PF00394">
    <property type="entry name" value="Cu-oxidase"/>
    <property type="match status" value="1"/>
</dbReference>
<name>A0A0D2BC25_9EURO</name>
<sequence>MSKFPPAERGMILIGALSPETIYPATAATVAYNWNITWTSANPDDAFVRPGIGVNGQWPPPQIEANFGDDIVVTVLNLLGNQSTSLHFHGLFMNGTTHMDGPAQVSQCSIPPGSSFTYRFKAAQVGTFWYHSHVKGQYVDGLRGSLIIHDPENPFRGDFDDEILLSVSDWYHQEMAVLLPEYRHGNGMMSREPVPDANLLNDTQNLQVPVAPEQTYLVRIVNVGAFAGQYFWIEGHTMTIVELDGSYTQPTTAEMIYLASGQRCSFLLTTKSEVSRNYPLMASMDRSLFMKADHVNANVTGWLVYNSSQPLLSASQIDEFAPIDDMTIIPYDQTPLLRKPDQSIRLNINMKHANGGSYYFFNDIAYASPEVPTLYTALTSGDSAAHFATYGMSSNPWVLERDQVIEVILYNRHMTNHPVHLHGHHFQAVWRSAPGAGDFSSSTVTDDAFIQLPVQRDTIVVPNGGSVVIRFRADNPGVWLLHCHMEWHAETGLAATFIEAPLDLQHQQQLQNITLEQVTLCTAAGTELPNVAEGKTHNHIENEEPITDDDTIHRQKAPRYAD</sequence>
<dbReference type="Proteomes" id="UP000053328">
    <property type="component" value="Unassembled WGS sequence"/>
</dbReference>
<keyword evidence="5" id="KW-0186">Copper</keyword>
<evidence type="ECO:0008006" key="12">
    <source>
        <dbReference type="Google" id="ProtNLM"/>
    </source>
</evidence>
<feature type="domain" description="Plastocyanin-like" evidence="7">
    <location>
        <begin position="162"/>
        <end position="307"/>
    </location>
</feature>
<accession>A0A0D2BC25</accession>
<evidence type="ECO:0000259" key="8">
    <source>
        <dbReference type="Pfam" id="PF07731"/>
    </source>
</evidence>
<dbReference type="EMBL" id="KN847495">
    <property type="protein sequence ID" value="KIW16503.1"/>
    <property type="molecule type" value="Genomic_DNA"/>
</dbReference>
<dbReference type="VEuPathDB" id="FungiDB:PV08_06558"/>
<evidence type="ECO:0000259" key="9">
    <source>
        <dbReference type="Pfam" id="PF07732"/>
    </source>
</evidence>
<keyword evidence="11" id="KW-1185">Reference proteome</keyword>
<dbReference type="OrthoDB" id="2121828at2759"/>
<dbReference type="PROSITE" id="PS00079">
    <property type="entry name" value="MULTICOPPER_OXIDASE1"/>
    <property type="match status" value="1"/>
</dbReference>
<evidence type="ECO:0000313" key="10">
    <source>
        <dbReference type="EMBL" id="KIW16503.1"/>
    </source>
</evidence>
<keyword evidence="4" id="KW-0560">Oxidoreductase</keyword>
<keyword evidence="2" id="KW-0479">Metal-binding</keyword>
<dbReference type="Pfam" id="PF07731">
    <property type="entry name" value="Cu-oxidase_2"/>
    <property type="match status" value="1"/>
</dbReference>
<dbReference type="InterPro" id="IPR011706">
    <property type="entry name" value="Cu-oxidase_C"/>
</dbReference>
<dbReference type="CDD" id="cd13877">
    <property type="entry name" value="CuRO_2_Fet3p_like"/>
    <property type="match status" value="1"/>
</dbReference>
<dbReference type="InterPro" id="IPR001117">
    <property type="entry name" value="Cu-oxidase_2nd"/>
</dbReference>
<dbReference type="CDD" id="cd13851">
    <property type="entry name" value="CuRO_1_Fet3p"/>
    <property type="match status" value="1"/>
</dbReference>
<dbReference type="InterPro" id="IPR033138">
    <property type="entry name" value="Cu_oxidase_CS"/>
</dbReference>
<evidence type="ECO:0000259" key="7">
    <source>
        <dbReference type="Pfam" id="PF00394"/>
    </source>
</evidence>
<dbReference type="AlphaFoldDB" id="A0A0D2BC25"/>
<dbReference type="GO" id="GO:0010106">
    <property type="term" value="P:cellular response to iron ion starvation"/>
    <property type="evidence" value="ECO:0007669"/>
    <property type="project" value="TreeGrafter"/>
</dbReference>
<dbReference type="GO" id="GO:0005507">
    <property type="term" value="F:copper ion binding"/>
    <property type="evidence" value="ECO:0007669"/>
    <property type="project" value="InterPro"/>
</dbReference>
<comment type="similarity">
    <text evidence="1">Belongs to the multicopper oxidase family.</text>
</comment>
<dbReference type="GO" id="GO:0004322">
    <property type="term" value="F:ferroxidase activity"/>
    <property type="evidence" value="ECO:0007669"/>
    <property type="project" value="TreeGrafter"/>
</dbReference>
<proteinExistence type="inferred from homology"/>
<dbReference type="GO" id="GO:0033215">
    <property type="term" value="P:reductive iron assimilation"/>
    <property type="evidence" value="ECO:0007669"/>
    <property type="project" value="TreeGrafter"/>
</dbReference>
<dbReference type="InterPro" id="IPR002355">
    <property type="entry name" value="Cu_oxidase_Cu_BS"/>
</dbReference>
<dbReference type="SUPFAM" id="SSF49503">
    <property type="entry name" value="Cupredoxins"/>
    <property type="match status" value="3"/>
</dbReference>
<dbReference type="HOGENOM" id="CLU_006504_7_3_1"/>
<gene>
    <name evidence="10" type="ORF">PV08_06558</name>
</gene>
<dbReference type="GeneID" id="27333641"/>
<evidence type="ECO:0000256" key="1">
    <source>
        <dbReference type="ARBA" id="ARBA00010609"/>
    </source>
</evidence>
<dbReference type="CDD" id="cd13899">
    <property type="entry name" value="CuRO_3_Fet3p"/>
    <property type="match status" value="1"/>
</dbReference>
<dbReference type="Pfam" id="PF07732">
    <property type="entry name" value="Cu-oxidase_3"/>
    <property type="match status" value="1"/>
</dbReference>
<dbReference type="InterPro" id="IPR045087">
    <property type="entry name" value="Cu-oxidase_fam"/>
</dbReference>
<evidence type="ECO:0000256" key="3">
    <source>
        <dbReference type="ARBA" id="ARBA00022729"/>
    </source>
</evidence>
<organism evidence="10 11">
    <name type="scientific">Exophiala spinifera</name>
    <dbReference type="NCBI Taxonomy" id="91928"/>
    <lineage>
        <taxon>Eukaryota</taxon>
        <taxon>Fungi</taxon>
        <taxon>Dikarya</taxon>
        <taxon>Ascomycota</taxon>
        <taxon>Pezizomycotina</taxon>
        <taxon>Eurotiomycetes</taxon>
        <taxon>Chaetothyriomycetidae</taxon>
        <taxon>Chaetothyriales</taxon>
        <taxon>Herpotrichiellaceae</taxon>
        <taxon>Exophiala</taxon>
    </lineage>
</organism>
<dbReference type="GO" id="GO:0033573">
    <property type="term" value="C:high-affinity iron permease complex"/>
    <property type="evidence" value="ECO:0007669"/>
    <property type="project" value="TreeGrafter"/>
</dbReference>
<evidence type="ECO:0000256" key="6">
    <source>
        <dbReference type="SAM" id="MobiDB-lite"/>
    </source>
</evidence>
<keyword evidence="3" id="KW-0732">Signal</keyword>
<reference evidence="10 11" key="1">
    <citation type="submission" date="2015-01" db="EMBL/GenBank/DDBJ databases">
        <title>The Genome Sequence of Exophiala spinifera CBS89968.</title>
        <authorList>
            <consortium name="The Broad Institute Genomics Platform"/>
            <person name="Cuomo C."/>
            <person name="de Hoog S."/>
            <person name="Gorbushina A."/>
            <person name="Stielow B."/>
            <person name="Teixiera M."/>
            <person name="Abouelleil A."/>
            <person name="Chapman S.B."/>
            <person name="Priest M."/>
            <person name="Young S.K."/>
            <person name="Wortman J."/>
            <person name="Nusbaum C."/>
            <person name="Birren B."/>
        </authorList>
    </citation>
    <scope>NUCLEOTIDE SEQUENCE [LARGE SCALE GENOMIC DNA]</scope>
    <source>
        <strain evidence="10 11">CBS 89968</strain>
    </source>
</reference>
<feature type="region of interest" description="Disordered" evidence="6">
    <location>
        <begin position="534"/>
        <end position="562"/>
    </location>
</feature>